<feature type="compositionally biased region" description="Polar residues" evidence="1">
    <location>
        <begin position="58"/>
        <end position="72"/>
    </location>
</feature>
<feature type="compositionally biased region" description="Low complexity" evidence="1">
    <location>
        <begin position="432"/>
        <end position="446"/>
    </location>
</feature>
<dbReference type="EMBL" id="JAODAN010000001">
    <property type="protein sequence ID" value="KAK1927011.1"/>
    <property type="molecule type" value="Genomic_DNA"/>
</dbReference>
<feature type="region of interest" description="Disordered" evidence="1">
    <location>
        <begin position="514"/>
        <end position="572"/>
    </location>
</feature>
<dbReference type="SMART" id="SM01272">
    <property type="entry name" value="LsmAD"/>
    <property type="match status" value="1"/>
</dbReference>
<sequence length="789" mass="82410">MTSVRGRGRGGMGGPRGGGPAGGAERGQEGQNTRRGSWRGGPPGSNGSFSAPRGGSPSLGSSNPAPRTSINDHMNLMGKVTDDRARSASAKGFQTDADISATGNQGAHRDLQPWSPDGPEAAAGTNGAARNGGHRDAETFGLDGPSANMAWDQFETNARLFGATTDYKEEIYTTKLDRSGAGYKQREKEANRLANEIMNQTATNSHIAEERNQAVEGAPKDEEEKYSGVLRAPNAYVPPGARRNAGPGNTPARVQATGAPAAAKANGVAPAPSSQPAPPSKSASSTSDATVPPGAKAPAPLAVPAPARSSSDVQPASEKVVDTKPGTLSPQPESAQSANKEEKAQPPTSVVDQFRSFVGSEREKVEAKKQSMVKQERERTLADLKKFQTNFKVPLPMPKDILPLLAKDAEKQKAIEEKAALALEDAKRKPEAAAAKASPSTSQPKKIAMKIPEIPPFKPKVSPNPPTIPVPESASKDIPQATSPTPSAASHASGNLQAKLNPNASSFVFKPNPAAAAFKPGQSSTVTSPASRSAQLQPALAVAPSAGPSAPKNAFFREQPQPTKGIDTRSDFNPWKQGPLPAASSINPAWPYTGRKYNASFMPGPPSHLHPMGGFDEDPSSPIGGPPHVMPVIPPNYPPYGYRFQPGMPPQGMPGHMGNAMFSPGSQFQQLPSGPIPGQGHLGAPPNAPMGMPMHHFYQNGVPQNPQFIPPHLPFNPNARGGPGGPPPNAPMFFGHQHSQSTPHQTPQVPHAPLQQPPPSFNTSPLPPPQAQLAGGGFEKFDGNAPGSH</sequence>
<feature type="compositionally biased region" description="Basic and acidic residues" evidence="1">
    <location>
        <begin position="207"/>
        <end position="226"/>
    </location>
</feature>
<name>A0AAD9FVQ3_PAPLA</name>
<feature type="compositionally biased region" description="Polar residues" evidence="1">
    <location>
        <begin position="326"/>
        <end position="338"/>
    </location>
</feature>
<dbReference type="GO" id="GO:0010494">
    <property type="term" value="C:cytoplasmic stress granule"/>
    <property type="evidence" value="ECO:0007669"/>
    <property type="project" value="TreeGrafter"/>
</dbReference>
<feature type="compositionally biased region" description="Pro residues" evidence="1">
    <location>
        <begin position="755"/>
        <end position="770"/>
    </location>
</feature>
<keyword evidence="4" id="KW-1185">Reference proteome</keyword>
<dbReference type="Proteomes" id="UP001182556">
    <property type="component" value="Unassembled WGS sequence"/>
</dbReference>
<comment type="caution">
    <text evidence="3">The sequence shown here is derived from an EMBL/GenBank/DDBJ whole genome shotgun (WGS) entry which is preliminary data.</text>
</comment>
<feature type="compositionally biased region" description="Gly residues" evidence="1">
    <location>
        <begin position="9"/>
        <end position="25"/>
    </location>
</feature>
<evidence type="ECO:0000313" key="3">
    <source>
        <dbReference type="EMBL" id="KAK1927011.1"/>
    </source>
</evidence>
<evidence type="ECO:0000256" key="1">
    <source>
        <dbReference type="SAM" id="MobiDB-lite"/>
    </source>
</evidence>
<accession>A0AAD9FVQ3</accession>
<dbReference type="GO" id="GO:0034063">
    <property type="term" value="P:stress granule assembly"/>
    <property type="evidence" value="ECO:0007669"/>
    <property type="project" value="TreeGrafter"/>
</dbReference>
<dbReference type="AlphaFoldDB" id="A0AAD9FVQ3"/>
<feature type="compositionally biased region" description="Polar residues" evidence="1">
    <location>
        <begin position="521"/>
        <end position="536"/>
    </location>
</feature>
<feature type="compositionally biased region" description="Low complexity" evidence="1">
    <location>
        <begin position="256"/>
        <end position="272"/>
    </location>
</feature>
<dbReference type="InterPro" id="IPR045117">
    <property type="entry name" value="ATXN2-like"/>
</dbReference>
<dbReference type="PANTHER" id="PTHR12854:SF7">
    <property type="entry name" value="ATAXIN-2 HOMOLOG"/>
    <property type="match status" value="1"/>
</dbReference>
<feature type="compositionally biased region" description="Basic and acidic residues" evidence="1">
    <location>
        <begin position="360"/>
        <end position="378"/>
    </location>
</feature>
<feature type="region of interest" description="Disordered" evidence="1">
    <location>
        <begin position="425"/>
        <end position="498"/>
    </location>
</feature>
<feature type="region of interest" description="Disordered" evidence="1">
    <location>
        <begin position="704"/>
        <end position="789"/>
    </location>
</feature>
<dbReference type="GO" id="GO:0003729">
    <property type="term" value="F:mRNA binding"/>
    <property type="evidence" value="ECO:0007669"/>
    <property type="project" value="TreeGrafter"/>
</dbReference>
<protein>
    <submittedName>
        <fullName evidence="3">mRNA polyadenylation-related protein</fullName>
    </submittedName>
</protein>
<dbReference type="PANTHER" id="PTHR12854">
    <property type="entry name" value="ATAXIN 2-RELATED"/>
    <property type="match status" value="1"/>
</dbReference>
<feature type="compositionally biased region" description="Pro residues" evidence="1">
    <location>
        <begin position="453"/>
        <end position="469"/>
    </location>
</feature>
<dbReference type="Pfam" id="PF06741">
    <property type="entry name" value="LsmAD"/>
    <property type="match status" value="1"/>
</dbReference>
<reference evidence="3" key="1">
    <citation type="submission" date="2023-02" db="EMBL/GenBank/DDBJ databases">
        <title>Identification and recombinant expression of a fungal hydrolase from Papiliotrema laurentii that hydrolyzes apple cutin and clears colloidal polyester polyurethane.</title>
        <authorList>
            <consortium name="DOE Joint Genome Institute"/>
            <person name="Roman V.A."/>
            <person name="Bojanowski C."/>
            <person name="Crable B.R."/>
            <person name="Wagner D.N."/>
            <person name="Hung C.S."/>
            <person name="Nadeau L.J."/>
            <person name="Schratz L."/>
            <person name="Haridas S."/>
            <person name="Pangilinan J."/>
            <person name="Lipzen A."/>
            <person name="Na H."/>
            <person name="Yan M."/>
            <person name="Ng V."/>
            <person name="Grigoriev I.V."/>
            <person name="Spatafora J.W."/>
            <person name="Barlow D."/>
            <person name="Biffinger J."/>
            <person name="Kelley-Loughnane N."/>
            <person name="Varaljay V.A."/>
            <person name="Crookes-Goodson W.J."/>
        </authorList>
    </citation>
    <scope>NUCLEOTIDE SEQUENCE</scope>
    <source>
        <strain evidence="3">5307AH</strain>
    </source>
</reference>
<feature type="compositionally biased region" description="Polar residues" evidence="1">
    <location>
        <begin position="737"/>
        <end position="748"/>
    </location>
</feature>
<organism evidence="3 4">
    <name type="scientific">Papiliotrema laurentii</name>
    <name type="common">Cryptococcus laurentii</name>
    <dbReference type="NCBI Taxonomy" id="5418"/>
    <lineage>
        <taxon>Eukaryota</taxon>
        <taxon>Fungi</taxon>
        <taxon>Dikarya</taxon>
        <taxon>Basidiomycota</taxon>
        <taxon>Agaricomycotina</taxon>
        <taxon>Tremellomycetes</taxon>
        <taxon>Tremellales</taxon>
        <taxon>Rhynchogastremaceae</taxon>
        <taxon>Papiliotrema</taxon>
    </lineage>
</organism>
<feature type="region of interest" description="Disordered" evidence="1">
    <location>
        <begin position="1"/>
        <end position="144"/>
    </location>
</feature>
<feature type="region of interest" description="Disordered" evidence="1">
    <location>
        <begin position="201"/>
        <end position="378"/>
    </location>
</feature>
<evidence type="ECO:0000259" key="2">
    <source>
        <dbReference type="SMART" id="SM01272"/>
    </source>
</evidence>
<feature type="domain" description="LsmAD" evidence="2">
    <location>
        <begin position="161"/>
        <end position="232"/>
    </location>
</feature>
<feature type="compositionally biased region" description="Low complexity" evidence="1">
    <location>
        <begin position="280"/>
        <end position="307"/>
    </location>
</feature>
<feature type="compositionally biased region" description="Low complexity" evidence="1">
    <location>
        <begin position="481"/>
        <end position="493"/>
    </location>
</feature>
<proteinExistence type="predicted"/>
<dbReference type="InterPro" id="IPR009604">
    <property type="entry name" value="LsmAD_domain"/>
</dbReference>
<evidence type="ECO:0000313" key="4">
    <source>
        <dbReference type="Proteomes" id="UP001182556"/>
    </source>
</evidence>
<gene>
    <name evidence="3" type="ORF">DB88DRAFT_6895</name>
</gene>
<feature type="compositionally biased region" description="Low complexity" evidence="1">
    <location>
        <begin position="118"/>
        <end position="131"/>
    </location>
</feature>